<evidence type="ECO:0000313" key="2">
    <source>
        <dbReference type="EMBL" id="CAI8049794.1"/>
    </source>
</evidence>
<dbReference type="Proteomes" id="UP001174909">
    <property type="component" value="Unassembled WGS sequence"/>
</dbReference>
<evidence type="ECO:0000256" key="1">
    <source>
        <dbReference type="SAM" id="Phobius"/>
    </source>
</evidence>
<feature type="transmembrane region" description="Helical" evidence="1">
    <location>
        <begin position="184"/>
        <end position="202"/>
    </location>
</feature>
<dbReference type="EMBL" id="CASHTH010003817">
    <property type="protein sequence ID" value="CAI8049794.1"/>
    <property type="molecule type" value="Genomic_DNA"/>
</dbReference>
<gene>
    <name evidence="2" type="ORF">GBAR_LOCUS27413</name>
</gene>
<feature type="transmembrane region" description="Helical" evidence="1">
    <location>
        <begin position="6"/>
        <end position="25"/>
    </location>
</feature>
<evidence type="ECO:0008006" key="4">
    <source>
        <dbReference type="Google" id="ProtNLM"/>
    </source>
</evidence>
<evidence type="ECO:0000313" key="3">
    <source>
        <dbReference type="Proteomes" id="UP001174909"/>
    </source>
</evidence>
<reference evidence="2" key="1">
    <citation type="submission" date="2023-03" db="EMBL/GenBank/DDBJ databases">
        <authorList>
            <person name="Steffen K."/>
            <person name="Cardenas P."/>
        </authorList>
    </citation>
    <scope>NUCLEOTIDE SEQUENCE</scope>
</reference>
<name>A0AA35XA16_GEOBA</name>
<organism evidence="2 3">
    <name type="scientific">Geodia barretti</name>
    <name type="common">Barrett's horny sponge</name>
    <dbReference type="NCBI Taxonomy" id="519541"/>
    <lineage>
        <taxon>Eukaryota</taxon>
        <taxon>Metazoa</taxon>
        <taxon>Porifera</taxon>
        <taxon>Demospongiae</taxon>
        <taxon>Heteroscleromorpha</taxon>
        <taxon>Tetractinellida</taxon>
        <taxon>Astrophorina</taxon>
        <taxon>Geodiidae</taxon>
        <taxon>Geodia</taxon>
    </lineage>
</organism>
<keyword evidence="1" id="KW-0472">Membrane</keyword>
<feature type="transmembrane region" description="Helical" evidence="1">
    <location>
        <begin position="156"/>
        <end position="178"/>
    </location>
</feature>
<sequence length="213" mass="24014">MWLEPGVVSLSVLGSFFIWTNLHLLLRLLGVASRWGWLLNSKSAYTAVVLCHAYLYYTRPLSESHADVYTDLLVWSAGFHLYHTTQIDLRSVILHHISTSTVLSYILCTGGVDTPVGDLTVFILGGSVLTEPIIYLRRALRRMRIYSGNVQKGVGWIFAVSFSVVRTAWCVRIVNYFFSPGLDLFIAGILIVIFVLSAYFSCRLMKMARDVLL</sequence>
<keyword evidence="1" id="KW-0812">Transmembrane</keyword>
<proteinExistence type="predicted"/>
<feature type="transmembrane region" description="Helical" evidence="1">
    <location>
        <begin position="119"/>
        <end position="136"/>
    </location>
</feature>
<protein>
    <recommendedName>
        <fullName evidence="4">TLC domain-containing protein</fullName>
    </recommendedName>
</protein>
<keyword evidence="1" id="KW-1133">Transmembrane helix</keyword>
<dbReference type="AlphaFoldDB" id="A0AA35XA16"/>
<accession>A0AA35XA16</accession>
<keyword evidence="3" id="KW-1185">Reference proteome</keyword>
<comment type="caution">
    <text evidence="2">The sequence shown here is derived from an EMBL/GenBank/DDBJ whole genome shotgun (WGS) entry which is preliminary data.</text>
</comment>